<evidence type="ECO:0000313" key="12">
    <source>
        <dbReference type="Proteomes" id="UP000010799"/>
    </source>
</evidence>
<protein>
    <recommendedName>
        <fullName evidence="9 10">Triosephosphate isomerase</fullName>
        <shortName evidence="9">TIM</shortName>
        <shortName evidence="9">TPI</shortName>
        <ecNumber evidence="9 10">5.3.1.1</ecNumber>
    </recommendedName>
    <alternativeName>
        <fullName evidence="9">Triose-phosphate isomerase</fullName>
    </alternativeName>
</protein>
<organism evidence="11 12">
    <name type="scientific">Liberibacter crescens (strain BT-1)</name>
    <dbReference type="NCBI Taxonomy" id="1215343"/>
    <lineage>
        <taxon>Bacteria</taxon>
        <taxon>Pseudomonadati</taxon>
        <taxon>Pseudomonadota</taxon>
        <taxon>Alphaproteobacteria</taxon>
        <taxon>Hyphomicrobiales</taxon>
        <taxon>Rhizobiaceae</taxon>
        <taxon>Liberibacter</taxon>
    </lineage>
</organism>
<evidence type="ECO:0000256" key="10">
    <source>
        <dbReference type="RuleBase" id="RU363013"/>
    </source>
</evidence>
<feature type="active site" description="Proton acceptor" evidence="9">
    <location>
        <position position="168"/>
    </location>
</feature>
<evidence type="ECO:0000256" key="6">
    <source>
        <dbReference type="ARBA" id="ARBA00022490"/>
    </source>
</evidence>
<evidence type="ECO:0000313" key="11">
    <source>
        <dbReference type="EMBL" id="AGA64453.1"/>
    </source>
</evidence>
<feature type="binding site" evidence="9">
    <location>
        <position position="213"/>
    </location>
    <ligand>
        <name>substrate</name>
    </ligand>
</feature>
<name>L0EUW7_LIBCB</name>
<feature type="binding site" evidence="9">
    <location>
        <begin position="234"/>
        <end position="235"/>
    </location>
    <ligand>
        <name>substrate</name>
    </ligand>
</feature>
<dbReference type="STRING" id="1215343.B488_04610"/>
<keyword evidence="5 9" id="KW-0312">Gluconeogenesis</keyword>
<dbReference type="PANTHER" id="PTHR21139">
    <property type="entry name" value="TRIOSEPHOSPHATE ISOMERASE"/>
    <property type="match status" value="1"/>
</dbReference>
<dbReference type="InterPro" id="IPR013785">
    <property type="entry name" value="Aldolase_TIM"/>
</dbReference>
<evidence type="ECO:0000256" key="4">
    <source>
        <dbReference type="ARBA" id="ARBA00007422"/>
    </source>
</evidence>
<evidence type="ECO:0000256" key="8">
    <source>
        <dbReference type="ARBA" id="ARBA00023235"/>
    </source>
</evidence>
<evidence type="ECO:0000256" key="1">
    <source>
        <dbReference type="ARBA" id="ARBA00000148"/>
    </source>
</evidence>
<comment type="function">
    <text evidence="9">Involved in the gluconeogenesis. Catalyzes stereospecifically the conversion of dihydroxyacetone phosphate (DHAP) to D-glyceraldehyde-3-phosphate (G3P).</text>
</comment>
<keyword evidence="12" id="KW-1185">Reference proteome</keyword>
<reference evidence="11 12" key="1">
    <citation type="journal article" date="2012" name="Stand. Genomic Sci.">
        <title>Complete genome sequence of Liberibacter crescens BT-1.</title>
        <authorList>
            <person name="Leonard M.T."/>
            <person name="Fagen J.R."/>
            <person name="Davis-Richardson A.G."/>
            <person name="Davis M.J."/>
            <person name="Triplett E.W."/>
        </authorList>
    </citation>
    <scope>NUCLEOTIDE SEQUENCE [LARGE SCALE GENOMIC DNA]</scope>
    <source>
        <strain evidence="11 12">BT-1</strain>
    </source>
</reference>
<feature type="active site" description="Electrophile" evidence="9">
    <location>
        <position position="98"/>
    </location>
</feature>
<dbReference type="KEGG" id="lcc:B488_04610"/>
<dbReference type="RefSeq" id="WP_015272880.1">
    <property type="nucleotide sequence ID" value="NC_019907.1"/>
</dbReference>
<evidence type="ECO:0000256" key="5">
    <source>
        <dbReference type="ARBA" id="ARBA00022432"/>
    </source>
</evidence>
<dbReference type="AlphaFoldDB" id="L0EUW7"/>
<dbReference type="GO" id="GO:0005829">
    <property type="term" value="C:cytosol"/>
    <property type="evidence" value="ECO:0007669"/>
    <property type="project" value="TreeGrafter"/>
</dbReference>
<dbReference type="PANTHER" id="PTHR21139:SF42">
    <property type="entry name" value="TRIOSEPHOSPHATE ISOMERASE"/>
    <property type="match status" value="1"/>
</dbReference>
<dbReference type="Proteomes" id="UP000010799">
    <property type="component" value="Chromosome"/>
</dbReference>
<dbReference type="InterPro" id="IPR035990">
    <property type="entry name" value="TIM_sf"/>
</dbReference>
<evidence type="ECO:0000256" key="2">
    <source>
        <dbReference type="ARBA" id="ARBA00004680"/>
    </source>
</evidence>
<comment type="subcellular location">
    <subcellularLocation>
        <location evidence="9 10">Cytoplasm</location>
    </subcellularLocation>
</comment>
<dbReference type="InterPro" id="IPR020861">
    <property type="entry name" value="Triosephosphate_isomerase_AS"/>
</dbReference>
<dbReference type="PROSITE" id="PS51440">
    <property type="entry name" value="TIM_2"/>
    <property type="match status" value="1"/>
</dbReference>
<keyword evidence="6 9" id="KW-0963">Cytoplasm</keyword>
<dbReference type="InterPro" id="IPR000652">
    <property type="entry name" value="Triosephosphate_isomerase"/>
</dbReference>
<evidence type="ECO:0000256" key="3">
    <source>
        <dbReference type="ARBA" id="ARBA00004939"/>
    </source>
</evidence>
<keyword evidence="8 9" id="KW-0413">Isomerase</keyword>
<dbReference type="EC" id="5.3.1.1" evidence="9 10"/>
<comment type="pathway">
    <text evidence="9 10">Carbohydrate biosynthesis; gluconeogenesis.</text>
</comment>
<comment type="catalytic activity">
    <reaction evidence="1">
        <text>L-erythrulose 1-phosphate = D-erythrulose 4-phosphate</text>
        <dbReference type="Rhea" id="RHEA:49588"/>
        <dbReference type="ChEBI" id="CHEBI:58002"/>
        <dbReference type="ChEBI" id="CHEBI:90796"/>
        <dbReference type="EC" id="5.3.1.33"/>
    </reaction>
</comment>
<dbReference type="Gene3D" id="3.20.20.70">
    <property type="entry name" value="Aldolase class I"/>
    <property type="match status" value="1"/>
</dbReference>
<dbReference type="Pfam" id="PF00121">
    <property type="entry name" value="TIM"/>
    <property type="match status" value="1"/>
</dbReference>
<dbReference type="eggNOG" id="COG0149">
    <property type="taxonomic scope" value="Bacteria"/>
</dbReference>
<dbReference type="FunFam" id="3.20.20.70:FF:000016">
    <property type="entry name" value="Triosephosphate isomerase"/>
    <property type="match status" value="1"/>
</dbReference>
<dbReference type="GO" id="GO:0019563">
    <property type="term" value="P:glycerol catabolic process"/>
    <property type="evidence" value="ECO:0007669"/>
    <property type="project" value="TreeGrafter"/>
</dbReference>
<evidence type="ECO:0000256" key="7">
    <source>
        <dbReference type="ARBA" id="ARBA00023152"/>
    </source>
</evidence>
<dbReference type="HAMAP" id="MF_00147_B">
    <property type="entry name" value="TIM_B"/>
    <property type="match status" value="1"/>
</dbReference>
<feature type="binding site" evidence="9">
    <location>
        <begin position="12"/>
        <end position="14"/>
    </location>
    <ligand>
        <name>substrate</name>
    </ligand>
</feature>
<keyword evidence="7 9" id="KW-0324">Glycolysis</keyword>
<gene>
    <name evidence="9" type="primary">tpiA</name>
    <name evidence="11" type="ordered locus">B488_04610</name>
</gene>
<sequence length="256" mass="27972">MTPNIFPLIVGNWKMNGLRASLEHVKVVVDALSLFDKFVDVVICPPATLVYLAAQLCKGSSLLIGGQDCHKNEFGAHTGDISAKMLVDCGADFVIIGHSERRFHYQETDDIICSKIKTVCFSGLKPILCIGESADEYSCGKTYQVLQRQLEYSLPDDIEAADLVVAYEPIWAIGTGCVPSLDNLEEVHTFIRSILVSRFSDIGQKIRILYGGSVNANNSSQFISVNNLDGLLVGGASLKSSSFLDIIKSFRDFSPN</sequence>
<accession>L0EUW7</accession>
<evidence type="ECO:0000256" key="9">
    <source>
        <dbReference type="HAMAP-Rule" id="MF_00147"/>
    </source>
</evidence>
<dbReference type="PATRIC" id="fig|1215343.11.peg.470"/>
<dbReference type="GO" id="GO:0004807">
    <property type="term" value="F:triose-phosphate isomerase activity"/>
    <property type="evidence" value="ECO:0007669"/>
    <property type="project" value="UniProtKB-UniRule"/>
</dbReference>
<dbReference type="PROSITE" id="PS00171">
    <property type="entry name" value="TIM_1"/>
    <property type="match status" value="1"/>
</dbReference>
<dbReference type="UniPathway" id="UPA01066"/>
<dbReference type="GO" id="GO:0006094">
    <property type="term" value="P:gluconeogenesis"/>
    <property type="evidence" value="ECO:0007669"/>
    <property type="project" value="UniProtKB-UniRule"/>
</dbReference>
<dbReference type="UniPathway" id="UPA00109">
    <property type="reaction ID" value="UER00189"/>
</dbReference>
<dbReference type="CDD" id="cd00311">
    <property type="entry name" value="TIM"/>
    <property type="match status" value="1"/>
</dbReference>
<dbReference type="GO" id="GO:0046166">
    <property type="term" value="P:glyceraldehyde-3-phosphate biosynthetic process"/>
    <property type="evidence" value="ECO:0007669"/>
    <property type="project" value="TreeGrafter"/>
</dbReference>
<dbReference type="HOGENOM" id="CLU_024251_2_1_5"/>
<feature type="binding site" evidence="9">
    <location>
        <position position="174"/>
    </location>
    <ligand>
        <name>substrate</name>
    </ligand>
</feature>
<dbReference type="InterPro" id="IPR022896">
    <property type="entry name" value="TrioseP_Isoase_bac/euk"/>
</dbReference>
<comment type="subunit">
    <text evidence="9 10">Homodimer.</text>
</comment>
<comment type="catalytic activity">
    <reaction evidence="9 10">
        <text>D-glyceraldehyde 3-phosphate = dihydroxyacetone phosphate</text>
        <dbReference type="Rhea" id="RHEA:18585"/>
        <dbReference type="ChEBI" id="CHEBI:57642"/>
        <dbReference type="ChEBI" id="CHEBI:59776"/>
        <dbReference type="EC" id="5.3.1.1"/>
    </reaction>
</comment>
<dbReference type="SUPFAM" id="SSF51351">
    <property type="entry name" value="Triosephosphate isomerase (TIM)"/>
    <property type="match status" value="1"/>
</dbReference>
<dbReference type="UniPathway" id="UPA00138"/>
<dbReference type="EMBL" id="CP003789">
    <property type="protein sequence ID" value="AGA64453.1"/>
    <property type="molecule type" value="Genomic_DNA"/>
</dbReference>
<proteinExistence type="inferred from homology"/>
<comment type="pathway">
    <text evidence="2 9 10">Carbohydrate degradation; glycolysis; D-glyceraldehyde 3-phosphate from glycerone phosphate: step 1/1.</text>
</comment>
<dbReference type="NCBIfam" id="TIGR00419">
    <property type="entry name" value="tim"/>
    <property type="match status" value="1"/>
</dbReference>
<dbReference type="GO" id="GO:0006096">
    <property type="term" value="P:glycolytic process"/>
    <property type="evidence" value="ECO:0007669"/>
    <property type="project" value="UniProtKB-UniRule"/>
</dbReference>
<comment type="similarity">
    <text evidence="4 9 10">Belongs to the triosephosphate isomerase family.</text>
</comment>
<comment type="pathway">
    <text evidence="3">Carbohydrate metabolism; erythritol degradation.</text>
</comment>